<dbReference type="SUPFAM" id="SSF46894">
    <property type="entry name" value="C-terminal effector domain of the bipartite response regulators"/>
    <property type="match status" value="1"/>
</dbReference>
<dbReference type="Proteomes" id="UP001262410">
    <property type="component" value="Unassembled WGS sequence"/>
</dbReference>
<keyword evidence="3" id="KW-1185">Reference proteome</keyword>
<protein>
    <submittedName>
        <fullName evidence="2">DNA-binding CsgD family transcriptional regulator/PAS domain-containing protein</fullName>
    </submittedName>
</protein>
<evidence type="ECO:0000259" key="1">
    <source>
        <dbReference type="SMART" id="SM00421"/>
    </source>
</evidence>
<dbReference type="GO" id="GO:0016787">
    <property type="term" value="F:hydrolase activity"/>
    <property type="evidence" value="ECO:0007669"/>
    <property type="project" value="UniProtKB-KW"/>
</dbReference>
<dbReference type="InterPro" id="IPR000792">
    <property type="entry name" value="Tscrpt_reg_LuxR_C"/>
</dbReference>
<sequence length="372" mass="39602">MTGSDRAGVLIDRVYAALVGEIGWEQFLQEVATCLPNGKASLFFHDADSGFGALSLSAGFSADAVTAYGRHFSRVNPWMQAAARRPVGLAVRSEQMLPRDALLRTEFHADFLRPNGLGTAVGVTIHREDDCNFMLSVLGAEADDATVDAARAVLGQLVPHLRRVFTYYRKSPQAGAAVHGGISVLDLLGIGVILVSADRRIRHCNPPAEAMIAKGDAVGEDGEGRLRFHAPDATAALERALGAIQLGIPRGVLDTQLLPRDGGRQPMRARVVQLDPSSPQVFFSGAAALILIEDPSVSTAGARIDSARAVYGLTAAELRVARRLIEGLTLTEIAAVDGVSPLTVRSQLKSIFAKTDTRRQAEVVRKLSAGVL</sequence>
<dbReference type="SMART" id="SM00421">
    <property type="entry name" value="HTH_LUXR"/>
    <property type="match status" value="1"/>
</dbReference>
<name>A0ABU1JP61_9PROT</name>
<evidence type="ECO:0000313" key="2">
    <source>
        <dbReference type="EMBL" id="MDR6290097.1"/>
    </source>
</evidence>
<reference evidence="2 3" key="1">
    <citation type="submission" date="2023-07" db="EMBL/GenBank/DDBJ databases">
        <title>Sorghum-associated microbial communities from plants grown in Nebraska, USA.</title>
        <authorList>
            <person name="Schachtman D."/>
        </authorList>
    </citation>
    <scope>NUCLEOTIDE SEQUENCE [LARGE SCALE GENOMIC DNA]</scope>
    <source>
        <strain evidence="2 3">584</strain>
    </source>
</reference>
<dbReference type="InterPro" id="IPR036388">
    <property type="entry name" value="WH-like_DNA-bd_sf"/>
</dbReference>
<proteinExistence type="predicted"/>
<dbReference type="EMBL" id="JAVDPW010000004">
    <property type="protein sequence ID" value="MDR6290097.1"/>
    <property type="molecule type" value="Genomic_DNA"/>
</dbReference>
<accession>A0ABU1JP61</accession>
<dbReference type="InterPro" id="IPR016032">
    <property type="entry name" value="Sig_transdc_resp-reg_C-effctor"/>
</dbReference>
<dbReference type="RefSeq" id="WP_309794546.1">
    <property type="nucleotide sequence ID" value="NZ_JAVDPW010000004.1"/>
</dbReference>
<dbReference type="GO" id="GO:0003677">
    <property type="term" value="F:DNA binding"/>
    <property type="evidence" value="ECO:0007669"/>
    <property type="project" value="UniProtKB-KW"/>
</dbReference>
<gene>
    <name evidence="2" type="ORF">E9232_002618</name>
</gene>
<evidence type="ECO:0000313" key="3">
    <source>
        <dbReference type="Proteomes" id="UP001262410"/>
    </source>
</evidence>
<keyword evidence="2" id="KW-0238">DNA-binding</keyword>
<feature type="domain" description="HTH luxR-type" evidence="1">
    <location>
        <begin position="310"/>
        <end position="367"/>
    </location>
</feature>
<organism evidence="2 3">
    <name type="scientific">Inquilinus ginsengisoli</name>
    <dbReference type="NCBI Taxonomy" id="363840"/>
    <lineage>
        <taxon>Bacteria</taxon>
        <taxon>Pseudomonadati</taxon>
        <taxon>Pseudomonadota</taxon>
        <taxon>Alphaproteobacteria</taxon>
        <taxon>Rhodospirillales</taxon>
        <taxon>Rhodospirillaceae</taxon>
        <taxon>Inquilinus</taxon>
    </lineage>
</organism>
<comment type="caution">
    <text evidence="2">The sequence shown here is derived from an EMBL/GenBank/DDBJ whole genome shotgun (WGS) entry which is preliminary data.</text>
</comment>
<dbReference type="Gene3D" id="1.10.10.10">
    <property type="entry name" value="Winged helix-like DNA-binding domain superfamily/Winged helix DNA-binding domain"/>
    <property type="match status" value="1"/>
</dbReference>
<keyword evidence="2" id="KW-0378">Hydrolase</keyword>